<proteinExistence type="inferred from homology"/>
<evidence type="ECO:0000256" key="2">
    <source>
        <dbReference type="ARBA" id="ARBA00022448"/>
    </source>
</evidence>
<reference evidence="11 12" key="1">
    <citation type="submission" date="2020-04" db="EMBL/GenBank/DDBJ databases">
        <title>The draft genome of Kluyvera sichuanensis strain SCKS090646.</title>
        <authorList>
            <person name="Wei L."/>
            <person name="Liu L."/>
            <person name="Feng Y."/>
            <person name="Zong Z."/>
        </authorList>
    </citation>
    <scope>NUCLEOTIDE SEQUENCE [LARGE SCALE GENOMIC DNA]</scope>
    <source>
        <strain evidence="11 12">090646</strain>
    </source>
</reference>
<feature type="domain" description="Tripartite ATP-independent periplasmic transporters DctQ component" evidence="10">
    <location>
        <begin position="19"/>
        <end position="144"/>
    </location>
</feature>
<organism evidence="11 12">
    <name type="scientific">Kluyvera sichuanensis</name>
    <dbReference type="NCBI Taxonomy" id="2725494"/>
    <lineage>
        <taxon>Bacteria</taxon>
        <taxon>Pseudomonadati</taxon>
        <taxon>Pseudomonadota</taxon>
        <taxon>Gammaproteobacteria</taxon>
        <taxon>Enterobacterales</taxon>
        <taxon>Enterobacteriaceae</taxon>
        <taxon>Kluyvera</taxon>
    </lineage>
</organism>
<keyword evidence="12" id="KW-1185">Reference proteome</keyword>
<keyword evidence="7 9" id="KW-0472">Membrane</keyword>
<keyword evidence="6 9" id="KW-1133">Transmembrane helix</keyword>
<dbReference type="InterPro" id="IPR007387">
    <property type="entry name" value="TRAP_DctQ"/>
</dbReference>
<gene>
    <name evidence="11" type="ORF">HII27_17515</name>
</gene>
<dbReference type="Pfam" id="PF04290">
    <property type="entry name" value="DctQ"/>
    <property type="match status" value="1"/>
</dbReference>
<comment type="similarity">
    <text evidence="8 9">Belongs to the TRAP transporter small permease family.</text>
</comment>
<dbReference type="PANTHER" id="PTHR35011">
    <property type="entry name" value="2,3-DIKETO-L-GULONATE TRAP TRANSPORTER SMALL PERMEASE PROTEIN YIAM"/>
    <property type="match status" value="1"/>
</dbReference>
<comment type="subcellular location">
    <subcellularLocation>
        <location evidence="1 9">Cell inner membrane</location>
        <topology evidence="1 9">Multi-pass membrane protein</topology>
    </subcellularLocation>
</comment>
<keyword evidence="4 9" id="KW-0997">Cell inner membrane</keyword>
<comment type="subunit">
    <text evidence="9">The complex comprises the extracytoplasmic solute receptor protein and the two transmembrane proteins.</text>
</comment>
<evidence type="ECO:0000256" key="6">
    <source>
        <dbReference type="ARBA" id="ARBA00022989"/>
    </source>
</evidence>
<evidence type="ECO:0000256" key="9">
    <source>
        <dbReference type="RuleBase" id="RU369079"/>
    </source>
</evidence>
<dbReference type="PANTHER" id="PTHR35011:SF2">
    <property type="entry name" value="2,3-DIKETO-L-GULONATE TRAP TRANSPORTER SMALL PERMEASE PROTEIN YIAM"/>
    <property type="match status" value="1"/>
</dbReference>
<evidence type="ECO:0000256" key="4">
    <source>
        <dbReference type="ARBA" id="ARBA00022519"/>
    </source>
</evidence>
<feature type="transmembrane region" description="Helical" evidence="9">
    <location>
        <begin position="122"/>
        <end position="143"/>
    </location>
</feature>
<evidence type="ECO:0000256" key="8">
    <source>
        <dbReference type="ARBA" id="ARBA00038436"/>
    </source>
</evidence>
<comment type="function">
    <text evidence="9">Part of the tripartite ATP-independent periplasmic (TRAP) transport system.</text>
</comment>
<evidence type="ECO:0000256" key="5">
    <source>
        <dbReference type="ARBA" id="ARBA00022692"/>
    </source>
</evidence>
<evidence type="ECO:0000313" key="11">
    <source>
        <dbReference type="EMBL" id="MBC1187516.1"/>
    </source>
</evidence>
<dbReference type="InterPro" id="IPR055348">
    <property type="entry name" value="DctQ"/>
</dbReference>
<feature type="transmembrane region" description="Helical" evidence="9">
    <location>
        <begin position="38"/>
        <end position="60"/>
    </location>
</feature>
<accession>A0ABR6RWM8</accession>
<evidence type="ECO:0000259" key="10">
    <source>
        <dbReference type="Pfam" id="PF04290"/>
    </source>
</evidence>
<dbReference type="RefSeq" id="WP_185669051.1">
    <property type="nucleotide sequence ID" value="NZ_CP162271.1"/>
</dbReference>
<evidence type="ECO:0000256" key="1">
    <source>
        <dbReference type="ARBA" id="ARBA00004429"/>
    </source>
</evidence>
<protein>
    <recommendedName>
        <fullName evidence="9">TRAP transporter small permease protein</fullName>
    </recommendedName>
</protein>
<feature type="transmembrane region" description="Helical" evidence="9">
    <location>
        <begin position="81"/>
        <end position="102"/>
    </location>
</feature>
<keyword evidence="5 9" id="KW-0812">Transmembrane</keyword>
<comment type="caution">
    <text evidence="11">The sequence shown here is derived from an EMBL/GenBank/DDBJ whole genome shotgun (WGS) entry which is preliminary data.</text>
</comment>
<dbReference type="GeneID" id="98388554"/>
<sequence length="161" mass="18225">MKMLRDFELACARIGLVAIVIIILIGGLGRAIGHPVIWSLEIAMVIFAWISMLAIDYAFQLRRHIGIDALTNLFPPKMQRACIWFNEILILSFLLCGVWYGFNFTWATHNQMLPVTELSLAWLNSAVPTGCLLMVFSSLTFLLNGCCIEFQQHDDQEEICS</sequence>
<name>A0ABR6RWM8_9ENTR</name>
<evidence type="ECO:0000256" key="3">
    <source>
        <dbReference type="ARBA" id="ARBA00022475"/>
    </source>
</evidence>
<dbReference type="Proteomes" id="UP000607331">
    <property type="component" value="Unassembled WGS sequence"/>
</dbReference>
<keyword evidence="2 9" id="KW-0813">Transport</keyword>
<keyword evidence="3" id="KW-1003">Cell membrane</keyword>
<dbReference type="EMBL" id="JABBJF010000019">
    <property type="protein sequence ID" value="MBC1187516.1"/>
    <property type="molecule type" value="Genomic_DNA"/>
</dbReference>
<evidence type="ECO:0000256" key="7">
    <source>
        <dbReference type="ARBA" id="ARBA00023136"/>
    </source>
</evidence>
<feature type="transmembrane region" description="Helical" evidence="9">
    <location>
        <begin position="12"/>
        <end position="32"/>
    </location>
</feature>
<evidence type="ECO:0000313" key="12">
    <source>
        <dbReference type="Proteomes" id="UP000607331"/>
    </source>
</evidence>